<sequence>MGWGDLRNALQQNGFKVAQQGEVGTALRTPGQMRLGGLGEHCSGLDMEFQLVLHLPMHV</sequence>
<evidence type="ECO:0000313" key="2">
    <source>
        <dbReference type="Proteomes" id="UP000236379"/>
    </source>
</evidence>
<proteinExistence type="predicted"/>
<protein>
    <submittedName>
        <fullName evidence="1">Uncharacterized protein</fullName>
    </submittedName>
</protein>
<evidence type="ECO:0000313" key="1">
    <source>
        <dbReference type="EMBL" id="PNY81184.1"/>
    </source>
</evidence>
<organism evidence="1 2">
    <name type="scientific">Deinococcus koreensis</name>
    <dbReference type="NCBI Taxonomy" id="2054903"/>
    <lineage>
        <taxon>Bacteria</taxon>
        <taxon>Thermotogati</taxon>
        <taxon>Deinococcota</taxon>
        <taxon>Deinococci</taxon>
        <taxon>Deinococcales</taxon>
        <taxon>Deinococcaceae</taxon>
        <taxon>Deinococcus</taxon>
    </lineage>
</organism>
<accession>A0A2K3UXC4</accession>
<name>A0A2K3UXC4_9DEIO</name>
<reference evidence="1 2" key="1">
    <citation type="submission" date="2018-01" db="EMBL/GenBank/DDBJ databases">
        <title>Deinococcus koreensis sp. nov., a radiation-resistant bacterium isolated from river water.</title>
        <authorList>
            <person name="Choi A."/>
        </authorList>
    </citation>
    <scope>NUCLEOTIDE SEQUENCE [LARGE SCALE GENOMIC DNA]</scope>
    <source>
        <strain evidence="1 2">SJW1-2</strain>
    </source>
</reference>
<dbReference type="Proteomes" id="UP000236379">
    <property type="component" value="Unassembled WGS sequence"/>
</dbReference>
<dbReference type="EMBL" id="PPPD01000001">
    <property type="protein sequence ID" value="PNY81184.1"/>
    <property type="molecule type" value="Genomic_DNA"/>
</dbReference>
<gene>
    <name evidence="1" type="ORF">CVO96_07135</name>
</gene>
<comment type="caution">
    <text evidence="1">The sequence shown here is derived from an EMBL/GenBank/DDBJ whole genome shotgun (WGS) entry which is preliminary data.</text>
</comment>
<keyword evidence="2" id="KW-1185">Reference proteome</keyword>
<dbReference type="AlphaFoldDB" id="A0A2K3UXC4"/>